<sequence length="285" mass="31429">MSSLLQCPVCREPLLPTPSGYQCAALHSFDVARQGYVNLVLAQNKHSKEPGDDPEMVLSRRRFLDLGYYNPISDGVNEAVASVLAQVALGSECSVLDAGCGEGFYLARLKEALSRGRGAQPGMEYHGVDVSKFAVRQATQRDRSLGWFVASINDLPYLDGSLDIVLNVFSPANIPEFARILKQGGSLLFVSPGPRHLNGLREIIYPVTREHGAPAITEKADPLFAPATVARITYPLALENNLEIMDLLAMTPYYWNIDRETKGKVAALNRLQLDVDVEIRLFRKK</sequence>
<dbReference type="Proteomes" id="UP001154240">
    <property type="component" value="Unassembled WGS sequence"/>
</dbReference>
<dbReference type="InterPro" id="IPR029063">
    <property type="entry name" value="SAM-dependent_MTases_sf"/>
</dbReference>
<evidence type="ECO:0000259" key="4">
    <source>
        <dbReference type="Pfam" id="PF21302"/>
    </source>
</evidence>
<evidence type="ECO:0000313" key="6">
    <source>
        <dbReference type="Proteomes" id="UP001154240"/>
    </source>
</evidence>
<comment type="caution">
    <text evidence="5">The sequence shown here is derived from an EMBL/GenBank/DDBJ whole genome shotgun (WGS) entry which is preliminary data.</text>
</comment>
<gene>
    <name evidence="5" type="ORF">OLX77_12360</name>
</gene>
<dbReference type="InterPro" id="IPR052939">
    <property type="entry name" value="23S_rRNA_MeTrnsfrase_RlmA"/>
</dbReference>
<feature type="binding site" evidence="1">
    <location>
        <position position="10"/>
    </location>
    <ligand>
        <name>Zn(2+)</name>
        <dbReference type="ChEBI" id="CHEBI:29105"/>
    </ligand>
</feature>
<dbReference type="RefSeq" id="WP_307633912.1">
    <property type="nucleotide sequence ID" value="NZ_JAPHEH010000001.1"/>
</dbReference>
<dbReference type="PANTHER" id="PTHR43460">
    <property type="entry name" value="METHYLTRANSFERASE"/>
    <property type="match status" value="1"/>
</dbReference>
<dbReference type="CDD" id="cd02440">
    <property type="entry name" value="AdoMet_MTases"/>
    <property type="match status" value="1"/>
</dbReference>
<evidence type="ECO:0000259" key="3">
    <source>
        <dbReference type="Pfam" id="PF13847"/>
    </source>
</evidence>
<reference evidence="5" key="1">
    <citation type="journal article" date="2022" name="bioRxiv">
        <title>Thiovibrio frasassiensisgen. nov., sp. nov., an autotrophic, elemental sulfur disproportionating bacterium isolated from sulfidic karst sediment, and proposal of Thiovibrionaceae fam. nov.</title>
        <authorList>
            <person name="Aronson H."/>
            <person name="Thomas C."/>
            <person name="Bhattacharyya M."/>
            <person name="Eckstein S."/>
            <person name="Jensen S."/>
            <person name="Barco R."/>
            <person name="Macalady J."/>
            <person name="Amend J."/>
        </authorList>
    </citation>
    <scope>NUCLEOTIDE SEQUENCE</scope>
    <source>
        <strain evidence="5">RS19-109</strain>
    </source>
</reference>
<dbReference type="SUPFAM" id="SSF53335">
    <property type="entry name" value="S-adenosyl-L-methionine-dependent methyltransferases"/>
    <property type="match status" value="1"/>
</dbReference>
<feature type="domain" description="Methyltransferase" evidence="3">
    <location>
        <begin position="91"/>
        <end position="188"/>
    </location>
</feature>
<keyword evidence="1" id="KW-0862">Zinc</keyword>
<proteinExistence type="predicted"/>
<keyword evidence="2" id="KW-0949">S-adenosyl-L-methionine</keyword>
<keyword evidence="1" id="KW-0479">Metal-binding</keyword>
<dbReference type="GO" id="GO:0032259">
    <property type="term" value="P:methylation"/>
    <property type="evidence" value="ECO:0007669"/>
    <property type="project" value="UniProtKB-KW"/>
</dbReference>
<dbReference type="InterPro" id="IPR025714">
    <property type="entry name" value="Methyltranfer_dom"/>
</dbReference>
<organism evidence="5 6">
    <name type="scientific">Thiovibrio frasassiensis</name>
    <dbReference type="NCBI Taxonomy" id="2984131"/>
    <lineage>
        <taxon>Bacteria</taxon>
        <taxon>Pseudomonadati</taxon>
        <taxon>Thermodesulfobacteriota</taxon>
        <taxon>Desulfobulbia</taxon>
        <taxon>Desulfobulbales</taxon>
        <taxon>Thiovibrionaceae</taxon>
        <taxon>Thiovibrio</taxon>
    </lineage>
</organism>
<dbReference type="EMBL" id="JAPHEH010000001">
    <property type="protein sequence ID" value="MDG4476947.1"/>
    <property type="molecule type" value="Genomic_DNA"/>
</dbReference>
<dbReference type="PIRSF" id="PIRSF018249">
    <property type="entry name" value="MyrA_prd"/>
    <property type="match status" value="1"/>
</dbReference>
<dbReference type="AlphaFoldDB" id="A0A9X4RR43"/>
<dbReference type="GO" id="GO:0046872">
    <property type="term" value="F:metal ion binding"/>
    <property type="evidence" value="ECO:0007669"/>
    <property type="project" value="UniProtKB-KW"/>
</dbReference>
<dbReference type="Pfam" id="PF13847">
    <property type="entry name" value="Methyltransf_31"/>
    <property type="match status" value="1"/>
</dbReference>
<feature type="binding site" evidence="2">
    <location>
        <position position="196"/>
    </location>
    <ligand>
        <name>S-adenosyl-L-methionine</name>
        <dbReference type="ChEBI" id="CHEBI:59789"/>
    </ligand>
</feature>
<feature type="domain" description="23S rRNA (guanine(745)-N(1))-methyltransferase N-terminal" evidence="4">
    <location>
        <begin position="5"/>
        <end position="48"/>
    </location>
</feature>
<dbReference type="Pfam" id="PF21302">
    <property type="entry name" value="Zn_ribbon_RlmA"/>
    <property type="match status" value="1"/>
</dbReference>
<feature type="binding site" evidence="2">
    <location>
        <begin position="102"/>
        <end position="103"/>
    </location>
    <ligand>
        <name>S-adenosyl-L-methionine</name>
        <dbReference type="ChEBI" id="CHEBI:59789"/>
    </ligand>
</feature>
<protein>
    <submittedName>
        <fullName evidence="5">Methyltransferase domain-containing protein</fullName>
    </submittedName>
</protein>
<dbReference type="InterPro" id="IPR048647">
    <property type="entry name" value="RlmA_N"/>
</dbReference>
<dbReference type="GO" id="GO:0008168">
    <property type="term" value="F:methyltransferase activity"/>
    <property type="evidence" value="ECO:0007669"/>
    <property type="project" value="UniProtKB-KW"/>
</dbReference>
<feature type="binding site" evidence="1">
    <location>
        <position position="27"/>
    </location>
    <ligand>
        <name>Zn(2+)</name>
        <dbReference type="ChEBI" id="CHEBI:29105"/>
    </ligand>
</feature>
<dbReference type="Gene3D" id="3.40.50.150">
    <property type="entry name" value="Vaccinia Virus protein VP39"/>
    <property type="match status" value="1"/>
</dbReference>
<dbReference type="PANTHER" id="PTHR43460:SF1">
    <property type="entry name" value="METHYLTRANSFERASE TYPE 11 DOMAIN-CONTAINING PROTEIN"/>
    <property type="match status" value="1"/>
</dbReference>
<dbReference type="InterPro" id="IPR016718">
    <property type="entry name" value="rRNA_m1G-MeTrfase_A_prd"/>
</dbReference>
<evidence type="ECO:0000256" key="2">
    <source>
        <dbReference type="PIRSR" id="PIRSR018249-2"/>
    </source>
</evidence>
<feature type="binding site" evidence="1">
    <location>
        <position position="7"/>
    </location>
    <ligand>
        <name>Zn(2+)</name>
        <dbReference type="ChEBI" id="CHEBI:29105"/>
    </ligand>
</feature>
<keyword evidence="6" id="KW-1185">Reference proteome</keyword>
<evidence type="ECO:0000256" key="1">
    <source>
        <dbReference type="PIRSR" id="PIRSR018249-1"/>
    </source>
</evidence>
<accession>A0A9X4RR43</accession>
<evidence type="ECO:0000313" key="5">
    <source>
        <dbReference type="EMBL" id="MDG4476947.1"/>
    </source>
</evidence>
<keyword evidence="5" id="KW-0489">Methyltransferase</keyword>
<reference evidence="5" key="2">
    <citation type="submission" date="2022-10" db="EMBL/GenBank/DDBJ databases">
        <authorList>
            <person name="Aronson H.S."/>
        </authorList>
    </citation>
    <scope>NUCLEOTIDE SEQUENCE</scope>
    <source>
        <strain evidence="5">RS19-109</strain>
    </source>
</reference>
<keyword evidence="5" id="KW-0808">Transferase</keyword>
<feature type="binding site" evidence="2">
    <location>
        <position position="69"/>
    </location>
    <ligand>
        <name>S-adenosyl-L-methionine</name>
        <dbReference type="ChEBI" id="CHEBI:59789"/>
    </ligand>
</feature>
<name>A0A9X4RR43_9BACT</name>
<feature type="binding site" evidence="1">
    <location>
        <position position="23"/>
    </location>
    <ligand>
        <name>Zn(2+)</name>
        <dbReference type="ChEBI" id="CHEBI:29105"/>
    </ligand>
</feature>